<keyword evidence="2" id="KW-1185">Reference proteome</keyword>
<name>A0ABV0UZW5_9TELE</name>
<sequence length="179" mass="19703">MSAYHQEGRTTSNRINCGRKRKLSERDVRVLTRIVVRISALSDYLNLTLPSAWNSIWITHFWNEAIQLHELRLKPLRWITPVGSLLISSLLGLLFMNLIHPPPSTAPTSVTPGQTNHPGTPLSTITGLTGKQPLGLPTPPSGGSLHQSIGVPVPVPCSLHCSVNKHFTVKLCLLDCFLH</sequence>
<reference evidence="1 2" key="1">
    <citation type="submission" date="2021-06" db="EMBL/GenBank/DDBJ databases">
        <authorList>
            <person name="Palmer J.M."/>
        </authorList>
    </citation>
    <scope>NUCLEOTIDE SEQUENCE [LARGE SCALE GENOMIC DNA]</scope>
    <source>
        <strain evidence="2">if_2019</strain>
        <tissue evidence="1">Muscle</tissue>
    </source>
</reference>
<dbReference type="Proteomes" id="UP001482620">
    <property type="component" value="Unassembled WGS sequence"/>
</dbReference>
<evidence type="ECO:0000313" key="2">
    <source>
        <dbReference type="Proteomes" id="UP001482620"/>
    </source>
</evidence>
<dbReference type="EMBL" id="JAHRIQ010092167">
    <property type="protein sequence ID" value="MEQ2250346.1"/>
    <property type="molecule type" value="Genomic_DNA"/>
</dbReference>
<comment type="caution">
    <text evidence="1">The sequence shown here is derived from an EMBL/GenBank/DDBJ whole genome shotgun (WGS) entry which is preliminary data.</text>
</comment>
<organism evidence="1 2">
    <name type="scientific">Ilyodon furcidens</name>
    <name type="common">goldbreast splitfin</name>
    <dbReference type="NCBI Taxonomy" id="33524"/>
    <lineage>
        <taxon>Eukaryota</taxon>
        <taxon>Metazoa</taxon>
        <taxon>Chordata</taxon>
        <taxon>Craniata</taxon>
        <taxon>Vertebrata</taxon>
        <taxon>Euteleostomi</taxon>
        <taxon>Actinopterygii</taxon>
        <taxon>Neopterygii</taxon>
        <taxon>Teleostei</taxon>
        <taxon>Neoteleostei</taxon>
        <taxon>Acanthomorphata</taxon>
        <taxon>Ovalentaria</taxon>
        <taxon>Atherinomorphae</taxon>
        <taxon>Cyprinodontiformes</taxon>
        <taxon>Goodeidae</taxon>
        <taxon>Ilyodon</taxon>
    </lineage>
</organism>
<proteinExistence type="predicted"/>
<accession>A0ABV0UZW5</accession>
<gene>
    <name evidence="1" type="ORF">ILYODFUR_039089</name>
</gene>
<feature type="non-terminal residue" evidence="1">
    <location>
        <position position="179"/>
    </location>
</feature>
<protein>
    <submittedName>
        <fullName evidence="1">Uncharacterized protein</fullName>
    </submittedName>
</protein>
<evidence type="ECO:0000313" key="1">
    <source>
        <dbReference type="EMBL" id="MEQ2250346.1"/>
    </source>
</evidence>